<comment type="caution">
    <text evidence="2">The sequence shown here is derived from an EMBL/GenBank/DDBJ whole genome shotgun (WGS) entry which is preliminary data.</text>
</comment>
<name>A0A6M0RER2_9CYAN</name>
<dbReference type="Proteomes" id="UP000481033">
    <property type="component" value="Unassembled WGS sequence"/>
</dbReference>
<feature type="chain" id="PRO_5027068024" evidence="1">
    <location>
        <begin position="27"/>
        <end position="247"/>
    </location>
</feature>
<accession>A0A6M0RER2</accession>
<sequence>MKCFSALLSLTVAWTSLAISAPTAQALQVLELPISQVQGQNGAALTKLSIPRGHSITLSFIASGHRIQSVWLDDPSHLVFNTDTPLCGQTNQGDCGSASVIRIRQLANAIDFPANAGNQFPGAARGHSTLMTIVATDAQNQQVLYSFILDVIPQATTPYAAIQIAPDRPYEPPGIVRRQVQTRLAEIRRGLQQAQQQQLIDTQSPEWPKLQNFLALASSGNLSLNDAISQSDVSRALIDRLAAMGAH</sequence>
<evidence type="ECO:0000313" key="3">
    <source>
        <dbReference type="Proteomes" id="UP000481033"/>
    </source>
</evidence>
<dbReference type="EMBL" id="QXHD01000003">
    <property type="protein sequence ID" value="NEZ54696.1"/>
    <property type="molecule type" value="Genomic_DNA"/>
</dbReference>
<gene>
    <name evidence="2" type="ORF">DXZ20_03105</name>
</gene>
<dbReference type="AlphaFoldDB" id="A0A6M0RER2"/>
<keyword evidence="1" id="KW-0732">Signal</keyword>
<keyword evidence="3" id="KW-1185">Reference proteome</keyword>
<evidence type="ECO:0000313" key="2">
    <source>
        <dbReference type="EMBL" id="NEZ54696.1"/>
    </source>
</evidence>
<protein>
    <submittedName>
        <fullName evidence="2">Uncharacterized protein</fullName>
    </submittedName>
</protein>
<feature type="signal peptide" evidence="1">
    <location>
        <begin position="1"/>
        <end position="26"/>
    </location>
</feature>
<reference evidence="2 3" key="1">
    <citation type="journal article" date="2020" name="Microb. Ecol.">
        <title>Ecogenomics of the Marine Benthic Filamentous Cyanobacterium Adonisia.</title>
        <authorList>
            <person name="Walter J.M."/>
            <person name="Coutinho F.H."/>
            <person name="Leomil L."/>
            <person name="Hargreaves P.I."/>
            <person name="Campeao M.E."/>
            <person name="Vieira V.V."/>
            <person name="Silva B.S."/>
            <person name="Fistarol G.O."/>
            <person name="Salomon P.S."/>
            <person name="Sawabe T."/>
            <person name="Mino S."/>
            <person name="Hosokawa M."/>
            <person name="Miyashita H."/>
            <person name="Maruyama F."/>
            <person name="van Verk M.C."/>
            <person name="Dutilh B.E."/>
            <person name="Thompson C.C."/>
            <person name="Thompson F.L."/>
        </authorList>
    </citation>
    <scope>NUCLEOTIDE SEQUENCE [LARGE SCALE GENOMIC DNA]</scope>
    <source>
        <strain evidence="2 3">CCMR0081</strain>
    </source>
</reference>
<organism evidence="2 3">
    <name type="scientific">Adonisia turfae CCMR0081</name>
    <dbReference type="NCBI Taxonomy" id="2292702"/>
    <lineage>
        <taxon>Bacteria</taxon>
        <taxon>Bacillati</taxon>
        <taxon>Cyanobacteriota</taxon>
        <taxon>Adonisia</taxon>
        <taxon>Adonisia turfae</taxon>
    </lineage>
</organism>
<evidence type="ECO:0000256" key="1">
    <source>
        <dbReference type="SAM" id="SignalP"/>
    </source>
</evidence>
<dbReference type="RefSeq" id="WP_163696353.1">
    <property type="nucleotide sequence ID" value="NZ_QXHD01000003.1"/>
</dbReference>
<proteinExistence type="predicted"/>